<keyword evidence="1" id="KW-0812">Transmembrane</keyword>
<protein>
    <submittedName>
        <fullName evidence="2">Uncharacterized protein</fullName>
    </submittedName>
</protein>
<gene>
    <name evidence="2" type="ORF">Nlim_1864</name>
</gene>
<dbReference type="HOGENOM" id="CLU_2678693_0_0_2"/>
<dbReference type="Proteomes" id="UP000004348">
    <property type="component" value="Chromosome"/>
</dbReference>
<name>F3KN83_9ARCH</name>
<dbReference type="AlphaFoldDB" id="F3KN83"/>
<keyword evidence="1" id="KW-1133">Transmembrane helix</keyword>
<evidence type="ECO:0000256" key="1">
    <source>
        <dbReference type="SAM" id="Phobius"/>
    </source>
</evidence>
<dbReference type="EMBL" id="AEGP01000066">
    <property type="protein sequence ID" value="EGG41058.1"/>
    <property type="molecule type" value="Genomic_DNA"/>
</dbReference>
<evidence type="ECO:0000313" key="2">
    <source>
        <dbReference type="EMBL" id="EGG41058.1"/>
    </source>
</evidence>
<dbReference type="STRING" id="886738.Nlim_1864"/>
<feature type="transmembrane region" description="Helical" evidence="1">
    <location>
        <begin position="45"/>
        <end position="64"/>
    </location>
</feature>
<feature type="transmembrane region" description="Helical" evidence="1">
    <location>
        <begin position="20"/>
        <end position="39"/>
    </location>
</feature>
<proteinExistence type="predicted"/>
<sequence length="74" mass="8216">MFLKNCKCSPVLTRARSLVILAETSLGFLTGVAHIVAHLGELEIIGINTIIIILIRLCACSWAFNYRLSYAKNH</sequence>
<accession>F3KN83</accession>
<comment type="caution">
    <text evidence="2">The sequence shown here is derived from an EMBL/GenBank/DDBJ whole genome shotgun (WGS) entry which is preliminary data.</text>
</comment>
<organism evidence="2">
    <name type="scientific">Candidatus Nitrosarchaeum limnium SFB1</name>
    <dbReference type="NCBI Taxonomy" id="886738"/>
    <lineage>
        <taxon>Archaea</taxon>
        <taxon>Nitrososphaerota</taxon>
        <taxon>Nitrososphaeria</taxon>
        <taxon>Nitrosopumilales</taxon>
        <taxon>Nitrosopumilaceae</taxon>
        <taxon>Nitrosarchaeum</taxon>
    </lineage>
</organism>
<reference evidence="2" key="1">
    <citation type="journal article" date="2011" name="PLoS ONE">
        <title>Genome of a low-salinity ammonia-oxidizing archaeon determined by single-cell and metagenomic analysis.</title>
        <authorList>
            <person name="Blainey P.C."/>
            <person name="Mosier A.C."/>
            <person name="Potanina A."/>
            <person name="Francis C.A."/>
            <person name="Quake S.R."/>
        </authorList>
    </citation>
    <scope>NUCLEOTIDE SEQUENCE [LARGE SCALE GENOMIC DNA]</scope>
    <source>
        <strain evidence="2">SFB1</strain>
    </source>
</reference>
<keyword evidence="1" id="KW-0472">Membrane</keyword>